<dbReference type="Proteomes" id="UP000027195">
    <property type="component" value="Unassembled WGS sequence"/>
</dbReference>
<feature type="non-terminal residue" evidence="1">
    <location>
        <position position="1"/>
    </location>
</feature>
<name>A0A067MZF4_BOTB1</name>
<keyword evidence="2" id="KW-1185">Reference proteome</keyword>
<proteinExistence type="predicted"/>
<feature type="non-terminal residue" evidence="1">
    <location>
        <position position="83"/>
    </location>
</feature>
<protein>
    <submittedName>
        <fullName evidence="1">Uncharacterized protein</fullName>
    </submittedName>
</protein>
<gene>
    <name evidence="1" type="ORF">BOTBODRAFT_76912</name>
</gene>
<sequence length="83" mass="9614">EVVLPESTEHFLDYSLMFLFRLREDKDIHVPEHIIHEVLERCRSIRKSEGHDLVLEVTIAGAERGFPFVSLLNTDVMISPLKV</sequence>
<dbReference type="AlphaFoldDB" id="A0A067MZF4"/>
<evidence type="ECO:0000313" key="2">
    <source>
        <dbReference type="Proteomes" id="UP000027195"/>
    </source>
</evidence>
<dbReference type="OrthoDB" id="3046524at2759"/>
<organism evidence="1 2">
    <name type="scientific">Botryobasidium botryosum (strain FD-172 SS1)</name>
    <dbReference type="NCBI Taxonomy" id="930990"/>
    <lineage>
        <taxon>Eukaryota</taxon>
        <taxon>Fungi</taxon>
        <taxon>Dikarya</taxon>
        <taxon>Basidiomycota</taxon>
        <taxon>Agaricomycotina</taxon>
        <taxon>Agaricomycetes</taxon>
        <taxon>Cantharellales</taxon>
        <taxon>Botryobasidiaceae</taxon>
        <taxon>Botryobasidium</taxon>
    </lineage>
</organism>
<evidence type="ECO:0000313" key="1">
    <source>
        <dbReference type="EMBL" id="KDQ20090.1"/>
    </source>
</evidence>
<accession>A0A067MZF4</accession>
<dbReference type="HOGENOM" id="CLU_143913_1_0_1"/>
<dbReference type="InParanoid" id="A0A067MZF4"/>
<dbReference type="EMBL" id="KL198018">
    <property type="protein sequence ID" value="KDQ20090.1"/>
    <property type="molecule type" value="Genomic_DNA"/>
</dbReference>
<reference evidence="2" key="1">
    <citation type="journal article" date="2014" name="Proc. Natl. Acad. Sci. U.S.A.">
        <title>Extensive sampling of basidiomycete genomes demonstrates inadequacy of the white-rot/brown-rot paradigm for wood decay fungi.</title>
        <authorList>
            <person name="Riley R."/>
            <person name="Salamov A.A."/>
            <person name="Brown D.W."/>
            <person name="Nagy L.G."/>
            <person name="Floudas D."/>
            <person name="Held B.W."/>
            <person name="Levasseur A."/>
            <person name="Lombard V."/>
            <person name="Morin E."/>
            <person name="Otillar R."/>
            <person name="Lindquist E.A."/>
            <person name="Sun H."/>
            <person name="LaButti K.M."/>
            <person name="Schmutz J."/>
            <person name="Jabbour D."/>
            <person name="Luo H."/>
            <person name="Baker S.E."/>
            <person name="Pisabarro A.G."/>
            <person name="Walton J.D."/>
            <person name="Blanchette R.A."/>
            <person name="Henrissat B."/>
            <person name="Martin F."/>
            <person name="Cullen D."/>
            <person name="Hibbett D.S."/>
            <person name="Grigoriev I.V."/>
        </authorList>
    </citation>
    <scope>NUCLEOTIDE SEQUENCE [LARGE SCALE GENOMIC DNA]</scope>
    <source>
        <strain evidence="2">FD-172 SS1</strain>
    </source>
</reference>